<reference evidence="6" key="1">
    <citation type="journal article" date="2023" name="Mol. Phylogenet. Evol.">
        <title>Genome-scale phylogeny and comparative genomics of the fungal order Sordariales.</title>
        <authorList>
            <person name="Hensen N."/>
            <person name="Bonometti L."/>
            <person name="Westerberg I."/>
            <person name="Brannstrom I.O."/>
            <person name="Guillou S."/>
            <person name="Cros-Aarteil S."/>
            <person name="Calhoun S."/>
            <person name="Haridas S."/>
            <person name="Kuo A."/>
            <person name="Mondo S."/>
            <person name="Pangilinan J."/>
            <person name="Riley R."/>
            <person name="LaButti K."/>
            <person name="Andreopoulos B."/>
            <person name="Lipzen A."/>
            <person name="Chen C."/>
            <person name="Yan M."/>
            <person name="Daum C."/>
            <person name="Ng V."/>
            <person name="Clum A."/>
            <person name="Steindorff A."/>
            <person name="Ohm R.A."/>
            <person name="Martin F."/>
            <person name="Silar P."/>
            <person name="Natvig D.O."/>
            <person name="Lalanne C."/>
            <person name="Gautier V."/>
            <person name="Ament-Velasquez S.L."/>
            <person name="Kruys A."/>
            <person name="Hutchinson M.I."/>
            <person name="Powell A.J."/>
            <person name="Barry K."/>
            <person name="Miller A.N."/>
            <person name="Grigoriev I.V."/>
            <person name="Debuchy R."/>
            <person name="Gladieux P."/>
            <person name="Hiltunen Thoren M."/>
            <person name="Johannesson H."/>
        </authorList>
    </citation>
    <scope>NUCLEOTIDE SEQUENCE</scope>
    <source>
        <strain evidence="6">PSN293</strain>
    </source>
</reference>
<dbReference type="InterPro" id="IPR035780">
    <property type="entry name" value="SPRY_Ssh4-like"/>
</dbReference>
<dbReference type="Gene3D" id="2.60.120.920">
    <property type="match status" value="1"/>
</dbReference>
<feature type="compositionally biased region" description="Basic and acidic residues" evidence="5">
    <location>
        <begin position="199"/>
        <end position="210"/>
    </location>
</feature>
<protein>
    <recommendedName>
        <fullName evidence="8">SPRY domain-containing protein</fullName>
    </recommendedName>
</protein>
<feature type="compositionally biased region" description="Basic and acidic residues" evidence="5">
    <location>
        <begin position="1"/>
        <end position="16"/>
    </location>
</feature>
<dbReference type="InterPro" id="IPR043136">
    <property type="entry name" value="B30.2/SPRY_sf"/>
</dbReference>
<evidence type="ECO:0000256" key="4">
    <source>
        <dbReference type="ARBA" id="ARBA00023136"/>
    </source>
</evidence>
<sequence>MCFGSSKDKDIFDAEGPRPSYNQPQQPSYSSPPKASVPPAAAPSYQMPQQQRQNQHPQASELSAPPPVELSADNDFAPPPGPPPSHARPSSNRGDVSSVGPPPGPPPSFQSNNPFRSNNDEFAPPPGPPPSHRQQDNDFAPPPGPPPAHRSGADDFAPPPGPPPSHRDGADDFAPPPGPPPSKRQDDYTQPPPGPPPSHGEKSSKPEHDWQSVVPDTSLFPPPPSFFSGFERSPATNATEAEAEHGEQWCRDHPLSAPIQLDHYAIEALNTHNIRLMEPTTGFRGSLKWQAPGVWSAKTDSKSLDNCIIGYPPMYSVTQHSPLASPSGRKTIYYEVLIKNDHKHGDVCLALGYTALPYPSFRMPGWHRGSLAVHGDDGHKFINDRWGGKTFTDPFRRGETYGIGMTFTANNGRIEVDIFFTRQGRETGRWNLHEEGDSEEDLPVTGLEGFHDLSCAIGTYTGVEFDIIFDPNRWLHRPAGY</sequence>
<accession>A0AAN7BBT4</accession>
<dbReference type="PANTHER" id="PTHR12864">
    <property type="entry name" value="RAN BINDING PROTEIN 9-RELATED"/>
    <property type="match status" value="1"/>
</dbReference>
<feature type="compositionally biased region" description="Low complexity" evidence="5">
    <location>
        <begin position="17"/>
        <end position="58"/>
    </location>
</feature>
<feature type="region of interest" description="Disordered" evidence="5">
    <location>
        <begin position="1"/>
        <end position="248"/>
    </location>
</feature>
<reference evidence="6" key="2">
    <citation type="submission" date="2023-05" db="EMBL/GenBank/DDBJ databases">
        <authorList>
            <consortium name="Lawrence Berkeley National Laboratory"/>
            <person name="Steindorff A."/>
            <person name="Hensen N."/>
            <person name="Bonometti L."/>
            <person name="Westerberg I."/>
            <person name="Brannstrom I.O."/>
            <person name="Guillou S."/>
            <person name="Cros-Aarteil S."/>
            <person name="Calhoun S."/>
            <person name="Haridas S."/>
            <person name="Kuo A."/>
            <person name="Mondo S."/>
            <person name="Pangilinan J."/>
            <person name="Riley R."/>
            <person name="Labutti K."/>
            <person name="Andreopoulos B."/>
            <person name="Lipzen A."/>
            <person name="Chen C."/>
            <person name="Yanf M."/>
            <person name="Daum C."/>
            <person name="Ng V."/>
            <person name="Clum A."/>
            <person name="Ohm R."/>
            <person name="Martin F."/>
            <person name="Silar P."/>
            <person name="Natvig D."/>
            <person name="Lalanne C."/>
            <person name="Gautier V."/>
            <person name="Ament-Velasquez S.L."/>
            <person name="Kruys A."/>
            <person name="Hutchinson M.I."/>
            <person name="Powell A.J."/>
            <person name="Barry K."/>
            <person name="Miller A.N."/>
            <person name="Grigoriev I.V."/>
            <person name="Debuchy R."/>
            <person name="Gladieux P."/>
            <person name="Thoren M.H."/>
            <person name="Johannesson H."/>
        </authorList>
    </citation>
    <scope>NUCLEOTIDE SEQUENCE</scope>
    <source>
        <strain evidence="6">PSN293</strain>
    </source>
</reference>
<evidence type="ECO:0000313" key="7">
    <source>
        <dbReference type="Proteomes" id="UP001301769"/>
    </source>
</evidence>
<keyword evidence="4" id="KW-0472">Membrane</keyword>
<keyword evidence="7" id="KW-1185">Reference proteome</keyword>
<evidence type="ECO:0000313" key="6">
    <source>
        <dbReference type="EMBL" id="KAK4220056.1"/>
    </source>
</evidence>
<gene>
    <name evidence="6" type="ORF">QBC37DRAFT_407705</name>
</gene>
<name>A0AAN7BBT4_9PEZI</name>
<keyword evidence="3" id="KW-1133">Transmembrane helix</keyword>
<comment type="subcellular location">
    <subcellularLocation>
        <location evidence="1">Membrane</location>
    </subcellularLocation>
</comment>
<evidence type="ECO:0008006" key="8">
    <source>
        <dbReference type="Google" id="ProtNLM"/>
    </source>
</evidence>
<dbReference type="InterPro" id="IPR050618">
    <property type="entry name" value="Ubq-SigPath_Reg"/>
</dbReference>
<dbReference type="CDD" id="cd12910">
    <property type="entry name" value="SPRY_SSH4_like"/>
    <property type="match status" value="1"/>
</dbReference>
<evidence type="ECO:0000256" key="3">
    <source>
        <dbReference type="ARBA" id="ARBA00022989"/>
    </source>
</evidence>
<feature type="compositionally biased region" description="Low complexity" evidence="5">
    <location>
        <begin position="87"/>
        <end position="99"/>
    </location>
</feature>
<dbReference type="GO" id="GO:0016020">
    <property type="term" value="C:membrane"/>
    <property type="evidence" value="ECO:0007669"/>
    <property type="project" value="UniProtKB-SubCell"/>
</dbReference>
<comment type="caution">
    <text evidence="6">The sequence shown here is derived from an EMBL/GenBank/DDBJ whole genome shotgun (WGS) entry which is preliminary data.</text>
</comment>
<evidence type="ECO:0000256" key="2">
    <source>
        <dbReference type="ARBA" id="ARBA00022692"/>
    </source>
</evidence>
<evidence type="ECO:0000256" key="5">
    <source>
        <dbReference type="SAM" id="MobiDB-lite"/>
    </source>
</evidence>
<dbReference type="Proteomes" id="UP001301769">
    <property type="component" value="Unassembled WGS sequence"/>
</dbReference>
<feature type="compositionally biased region" description="Pro residues" evidence="5">
    <location>
        <begin position="77"/>
        <end position="86"/>
    </location>
</feature>
<keyword evidence="2" id="KW-0812">Transmembrane</keyword>
<dbReference type="EMBL" id="MU858045">
    <property type="protein sequence ID" value="KAK4220056.1"/>
    <property type="molecule type" value="Genomic_DNA"/>
</dbReference>
<dbReference type="AlphaFoldDB" id="A0AAN7BBT4"/>
<evidence type="ECO:0000256" key="1">
    <source>
        <dbReference type="ARBA" id="ARBA00004370"/>
    </source>
</evidence>
<proteinExistence type="predicted"/>
<organism evidence="6 7">
    <name type="scientific">Rhypophila decipiens</name>
    <dbReference type="NCBI Taxonomy" id="261697"/>
    <lineage>
        <taxon>Eukaryota</taxon>
        <taxon>Fungi</taxon>
        <taxon>Dikarya</taxon>
        <taxon>Ascomycota</taxon>
        <taxon>Pezizomycotina</taxon>
        <taxon>Sordariomycetes</taxon>
        <taxon>Sordariomycetidae</taxon>
        <taxon>Sordariales</taxon>
        <taxon>Naviculisporaceae</taxon>
        <taxon>Rhypophila</taxon>
    </lineage>
</organism>